<dbReference type="Pfam" id="PF25390">
    <property type="entry name" value="WD40_RLD"/>
    <property type="match status" value="1"/>
</dbReference>
<name>A0A858RCN6_9BACT</name>
<evidence type="ECO:0000313" key="5">
    <source>
        <dbReference type="Proteomes" id="UP000501812"/>
    </source>
</evidence>
<dbReference type="InterPro" id="IPR058923">
    <property type="entry name" value="RCC1-like_dom"/>
</dbReference>
<gene>
    <name evidence="4" type="ORF">HHL09_01745</name>
</gene>
<dbReference type="InterPro" id="IPR009091">
    <property type="entry name" value="RCC1/BLIP-II"/>
</dbReference>
<feature type="domain" description="RCC1-like" evidence="3">
    <location>
        <begin position="208"/>
        <end position="529"/>
    </location>
</feature>
<organism evidence="4 5">
    <name type="scientific">Luteolibacter luteus</name>
    <dbReference type="NCBI Taxonomy" id="2728835"/>
    <lineage>
        <taxon>Bacteria</taxon>
        <taxon>Pseudomonadati</taxon>
        <taxon>Verrucomicrobiota</taxon>
        <taxon>Verrucomicrobiia</taxon>
        <taxon>Verrucomicrobiales</taxon>
        <taxon>Verrucomicrobiaceae</taxon>
        <taxon>Luteolibacter</taxon>
    </lineage>
</organism>
<keyword evidence="1" id="KW-0344">Guanine-nucleotide releasing factor</keyword>
<reference evidence="4 5" key="1">
    <citation type="submission" date="2020-04" db="EMBL/GenBank/DDBJ databases">
        <title>Luteolibacter sp. G-1-1-1 isolated from soil.</title>
        <authorList>
            <person name="Dahal R.H."/>
        </authorList>
    </citation>
    <scope>NUCLEOTIDE SEQUENCE [LARGE SCALE GENOMIC DNA]</scope>
    <source>
        <strain evidence="4 5">G-1-1-1</strain>
    </source>
</reference>
<dbReference type="InterPro" id="IPR009003">
    <property type="entry name" value="Peptidase_S1_PA"/>
</dbReference>
<dbReference type="Proteomes" id="UP000501812">
    <property type="component" value="Chromosome"/>
</dbReference>
<dbReference type="PRINTS" id="PR00633">
    <property type="entry name" value="RCCNDNSATION"/>
</dbReference>
<dbReference type="Pfam" id="PF00415">
    <property type="entry name" value="RCC1"/>
    <property type="match status" value="4"/>
</dbReference>
<dbReference type="InterPro" id="IPR013783">
    <property type="entry name" value="Ig-like_fold"/>
</dbReference>
<dbReference type="SUPFAM" id="SSF50985">
    <property type="entry name" value="RCC1/BLIP-II"/>
    <property type="match status" value="3"/>
</dbReference>
<dbReference type="PANTHER" id="PTHR45982">
    <property type="entry name" value="REGULATOR OF CHROMOSOME CONDENSATION"/>
    <property type="match status" value="1"/>
</dbReference>
<dbReference type="PROSITE" id="PS50012">
    <property type="entry name" value="RCC1_3"/>
    <property type="match status" value="13"/>
</dbReference>
<dbReference type="Gene3D" id="2.60.40.10">
    <property type="entry name" value="Immunoglobulins"/>
    <property type="match status" value="1"/>
</dbReference>
<dbReference type="Pfam" id="PF13540">
    <property type="entry name" value="RCC1_2"/>
    <property type="match status" value="1"/>
</dbReference>
<dbReference type="PROSITE" id="PS00626">
    <property type="entry name" value="RCC1_2"/>
    <property type="match status" value="6"/>
</dbReference>
<evidence type="ECO:0000256" key="1">
    <source>
        <dbReference type="ARBA" id="ARBA00022658"/>
    </source>
</evidence>
<dbReference type="PANTHER" id="PTHR45982:SF1">
    <property type="entry name" value="REGULATOR OF CHROMOSOME CONDENSATION"/>
    <property type="match status" value="1"/>
</dbReference>
<proteinExistence type="predicted"/>
<dbReference type="InterPro" id="IPR000408">
    <property type="entry name" value="Reg_chr_condens"/>
</dbReference>
<dbReference type="AlphaFoldDB" id="A0A858RCN6"/>
<sequence>MAAFLAALCFQPLAAEQGILATGNFGSFLLHDDGSVRAWGNNSGGQLGIGSLQHSPFPVGIAAIADDAIWIAAGDNHALAVKSDGSVVAWGGNTYGVLGDGTQTNRSVPVTVGGGLSGIVAASAGKSHSLALDGQGRVFAWGYNSTGQLGDGSTSTRLLPVRAGSLSGMTELSAGGSHSLALDGNGEVWAWGSNQYGQLGNGSGPASKVPVKINTLHDIIEICTAGDHSLALQSDGTAWAWGRNPSGALGTGNRTNSALPIALPLDGIVRIAAGWNRSMALDDEGVIWSWGARNFGVYGAGSYTESLAPVAESTAGETVDELSAGLQHSLALATGGDVLAWGDDAFGQLGSGLRRSRNLAEQVSGIGNIIDLDAGENFGVAVRSDGSVLAWGANTKGTLGEGFAGGDDFYPALVDGIGGVKSCSAGIGHALVAKSDGTAWTWGSNASGQLGDGSLSGRASPVQVSGLTAVKSVAGGLGFSLALLEDGTVRAWGDNSLGQLGDGSGDSSPLPVTVSGLNDVKEIHAGSDHALALKNDGTVWAWGDDSLGQLGTGGLPGSLPRQVSSLSGVISLATGINHSLALHGDGSVSSWGDSSGGKLGRTASGGSLSAKIPGLAGIRAVGAGENHSFAIGSGGSLQAWGVNYDGQLGDGSYANKAAPVSVPGAEGLRRVCGALGASFALKEDGKVLSWGSSNRGELADGYGPRLAPGIVFGVNSHWPTPDYSLSAFDGKSIPLGSSIQIGGVFQSTGAALEKVSFYSRGIFLAEDETDPFSWTYTPETWGDIEVNAVAVDANGSHSLAGSIVLHTPYDSDEDALPDDWEILQWGNLQNDADSDPDIDALSNLTEYQEGSDPKDFYNGVSRNLVLIGGNAQYAEVGAFSAEPLVFEVRRNGIPLANAPVWLEVTLSSPWLLSLVNDGSGLSTSIETRTGPDGRGQVYMKHGSLGAFNYLSIWASHFGIRRSGQTASATTQVRNIFPLGTLGRDATDAIDNRISGKDPLVAKPVYFTKDHGNAIYARNTNCWAHGLASQMSCISPWNSAGGDLRAGVAITRRHVLNAAHFPLNVGDTIRFVTASNAVVTRTIVSRVIHPNYVPVGVYLDFAVYTLNADLPPEIVPCKILPASFADKLGPLGVWSVPALALDQEEKALAMNWGGFVTQPNPSGGLRTWASFTKPTLPVFRAAFFEDVVVGDSGNPAFLVVNDSLVLVTVWGGGSIGTFVNPSIVDLNAMILAADLQAGTNTNLQVEVVDLSAYLPFSP</sequence>
<accession>A0A858RCN6</accession>
<evidence type="ECO:0000259" key="3">
    <source>
        <dbReference type="Pfam" id="PF25390"/>
    </source>
</evidence>
<dbReference type="SUPFAM" id="SSF50494">
    <property type="entry name" value="Trypsin-like serine proteases"/>
    <property type="match status" value="1"/>
</dbReference>
<dbReference type="Gene3D" id="2.130.10.30">
    <property type="entry name" value="Regulator of chromosome condensation 1/beta-lactamase-inhibitor protein II"/>
    <property type="match status" value="5"/>
</dbReference>
<keyword evidence="5" id="KW-1185">Reference proteome</keyword>
<dbReference type="RefSeq" id="WP_169452778.1">
    <property type="nucleotide sequence ID" value="NZ_CP051774.1"/>
</dbReference>
<dbReference type="KEGG" id="luo:HHL09_01745"/>
<keyword evidence="2" id="KW-0677">Repeat</keyword>
<protein>
    <recommendedName>
        <fullName evidence="3">RCC1-like domain-containing protein</fullName>
    </recommendedName>
</protein>
<evidence type="ECO:0000313" key="4">
    <source>
        <dbReference type="EMBL" id="QJE94557.1"/>
    </source>
</evidence>
<dbReference type="EMBL" id="CP051774">
    <property type="protein sequence ID" value="QJE94557.1"/>
    <property type="molecule type" value="Genomic_DNA"/>
</dbReference>
<dbReference type="GO" id="GO:0005085">
    <property type="term" value="F:guanyl-nucleotide exchange factor activity"/>
    <property type="evidence" value="ECO:0007669"/>
    <property type="project" value="TreeGrafter"/>
</dbReference>
<evidence type="ECO:0000256" key="2">
    <source>
        <dbReference type="ARBA" id="ARBA00022737"/>
    </source>
</evidence>
<dbReference type="InterPro" id="IPR051553">
    <property type="entry name" value="Ran_GTPase-activating"/>
</dbReference>
<dbReference type="GO" id="GO:0005737">
    <property type="term" value="C:cytoplasm"/>
    <property type="evidence" value="ECO:0007669"/>
    <property type="project" value="TreeGrafter"/>
</dbReference>